<evidence type="ECO:0000259" key="2">
    <source>
        <dbReference type="Pfam" id="PF03435"/>
    </source>
</evidence>
<dbReference type="Proteomes" id="UP001139125">
    <property type="component" value="Unassembled WGS sequence"/>
</dbReference>
<evidence type="ECO:0000313" key="3">
    <source>
        <dbReference type="EMBL" id="MCP9290388.1"/>
    </source>
</evidence>
<dbReference type="InterPro" id="IPR051276">
    <property type="entry name" value="Saccharopine_DH-like_oxidrdct"/>
</dbReference>
<name>A0A9X2L1J1_9BACT</name>
<dbReference type="PANTHER" id="PTHR12286">
    <property type="entry name" value="SACCHAROPINE DEHYDROGENASE-LIKE OXIDOREDUCTASE"/>
    <property type="match status" value="1"/>
</dbReference>
<comment type="caution">
    <text evidence="3">The sequence shown here is derived from an EMBL/GenBank/DDBJ whole genome shotgun (WGS) entry which is preliminary data.</text>
</comment>
<feature type="domain" description="Saccharopine dehydrogenase NADP binding" evidence="2">
    <location>
        <begin position="9"/>
        <end position="110"/>
    </location>
</feature>
<evidence type="ECO:0000313" key="4">
    <source>
        <dbReference type="Proteomes" id="UP001139125"/>
    </source>
</evidence>
<dbReference type="InterPro" id="IPR036291">
    <property type="entry name" value="NAD(P)-bd_dom_sf"/>
</dbReference>
<dbReference type="EMBL" id="JANDBC010000001">
    <property type="protein sequence ID" value="MCP9290388.1"/>
    <property type="molecule type" value="Genomic_DNA"/>
</dbReference>
<keyword evidence="4" id="KW-1185">Reference proteome</keyword>
<keyword evidence="1" id="KW-1133">Transmembrane helix</keyword>
<accession>A0A9X2L1J1</accession>
<gene>
    <name evidence="3" type="ORF">NM125_02195</name>
</gene>
<dbReference type="InterPro" id="IPR005097">
    <property type="entry name" value="Sacchrp_dh_NADP-bd"/>
</dbReference>
<dbReference type="Gene3D" id="3.40.50.720">
    <property type="entry name" value="NAD(P)-binding Rossmann-like Domain"/>
    <property type="match status" value="1"/>
</dbReference>
<dbReference type="GO" id="GO:0009247">
    <property type="term" value="P:glycolipid biosynthetic process"/>
    <property type="evidence" value="ECO:0007669"/>
    <property type="project" value="TreeGrafter"/>
</dbReference>
<dbReference type="GO" id="GO:0005886">
    <property type="term" value="C:plasma membrane"/>
    <property type="evidence" value="ECO:0007669"/>
    <property type="project" value="TreeGrafter"/>
</dbReference>
<proteinExistence type="predicted"/>
<sequence>MPDTSFDLILIGATGFTGRRAARYLKKHAPEDFNWGIAARNPDKVSALAKKLDLPENQCFIVNNLDKERVEEVVQKTKIVITTAGPFSLYGENVIAACAKFGTHYLDITGEVGFIKQMADTYGEMARESGALLIPFSGFDSVPADIAAFLLQNEFDQPEKLSINSYYSISGGFNGGTIATMLNKFETGEYKKMNTPTLLLSQNTEQNIHKPEDAQFFGFNSAISRWSAPFIMGAINSKVVYKTAELMKEQGAPYAESISYSEHSSLGQWFNPVPFFVVSIIVLSITLLGPFELFRNLLRKIMPAPGEGPSEEQIENGYFKLLAVAEDQDGQKASLNMSYPGDPGNKSTVFFLCESALCLAKNTDKLKTKSGFKTPVSALGELLVQRLSTRGLKIISGNK</sequence>
<dbReference type="AlphaFoldDB" id="A0A9X2L1J1"/>
<feature type="transmembrane region" description="Helical" evidence="1">
    <location>
        <begin position="273"/>
        <end position="294"/>
    </location>
</feature>
<dbReference type="SUPFAM" id="SSF51735">
    <property type="entry name" value="NAD(P)-binding Rossmann-fold domains"/>
    <property type="match status" value="1"/>
</dbReference>
<keyword evidence="1" id="KW-0472">Membrane</keyword>
<protein>
    <submittedName>
        <fullName evidence="3">Saccharopine dehydrogenase NADP-binding domain-containing protein</fullName>
    </submittedName>
</protein>
<evidence type="ECO:0000256" key="1">
    <source>
        <dbReference type="SAM" id="Phobius"/>
    </source>
</evidence>
<dbReference type="RefSeq" id="WP_255132412.1">
    <property type="nucleotide sequence ID" value="NZ_JANDBC010000001.1"/>
</dbReference>
<keyword evidence="1" id="KW-0812">Transmembrane</keyword>
<dbReference type="Pfam" id="PF03435">
    <property type="entry name" value="Sacchrp_dh_NADP"/>
    <property type="match status" value="1"/>
</dbReference>
<dbReference type="PANTHER" id="PTHR12286:SF5">
    <property type="entry name" value="SACCHAROPINE DEHYDROGENASE-LIKE OXIDOREDUCTASE"/>
    <property type="match status" value="1"/>
</dbReference>
<organism evidence="3 4">
    <name type="scientific">Gracilimonas sediminicola</name>
    <dbReference type="NCBI Taxonomy" id="2952158"/>
    <lineage>
        <taxon>Bacteria</taxon>
        <taxon>Pseudomonadati</taxon>
        <taxon>Balneolota</taxon>
        <taxon>Balneolia</taxon>
        <taxon>Balneolales</taxon>
        <taxon>Balneolaceae</taxon>
        <taxon>Gracilimonas</taxon>
    </lineage>
</organism>
<reference evidence="3" key="1">
    <citation type="submission" date="2022-06" db="EMBL/GenBank/DDBJ databases">
        <title>Gracilimonas sp. CAU 1638 isolated from sea sediment.</title>
        <authorList>
            <person name="Kim W."/>
        </authorList>
    </citation>
    <scope>NUCLEOTIDE SEQUENCE</scope>
    <source>
        <strain evidence="3">CAU 1638</strain>
    </source>
</reference>